<proteinExistence type="predicted"/>
<dbReference type="Proteomes" id="UP000186997">
    <property type="component" value="Unassembled WGS sequence"/>
</dbReference>
<protein>
    <submittedName>
        <fullName evidence="1">Uncharacterized protein</fullName>
    </submittedName>
</protein>
<evidence type="ECO:0000313" key="1">
    <source>
        <dbReference type="EMBL" id="SIT87246.1"/>
    </source>
</evidence>
<dbReference type="AlphaFoldDB" id="A0A1R3X874"/>
<name>A0A1R3X874_9RHOB</name>
<dbReference type="EMBL" id="FTPR01000002">
    <property type="protein sequence ID" value="SIT87246.1"/>
    <property type="molecule type" value="Genomic_DNA"/>
</dbReference>
<reference evidence="2" key="1">
    <citation type="submission" date="2017-01" db="EMBL/GenBank/DDBJ databases">
        <authorList>
            <person name="Varghese N."/>
            <person name="Submissions S."/>
        </authorList>
    </citation>
    <scope>NUCLEOTIDE SEQUENCE [LARGE SCALE GENOMIC DNA]</scope>
    <source>
        <strain evidence="2">DSM 29591</strain>
    </source>
</reference>
<keyword evidence="2" id="KW-1185">Reference proteome</keyword>
<organism evidence="1 2">
    <name type="scientific">Yoonia rosea</name>
    <dbReference type="NCBI Taxonomy" id="287098"/>
    <lineage>
        <taxon>Bacteria</taxon>
        <taxon>Pseudomonadati</taxon>
        <taxon>Pseudomonadota</taxon>
        <taxon>Alphaproteobacteria</taxon>
        <taxon>Rhodobacterales</taxon>
        <taxon>Paracoccaceae</taxon>
        <taxon>Yoonia</taxon>
    </lineage>
</organism>
<gene>
    <name evidence="1" type="ORF">SAMN05421665_2309</name>
</gene>
<evidence type="ECO:0000313" key="2">
    <source>
        <dbReference type="Proteomes" id="UP000186997"/>
    </source>
</evidence>
<accession>A0A1R3X874</accession>
<sequence>MNIPKLPIAVVCPDFLVTDVSTDSELSERIGYCFEKYGSTGWRIFGTHGDEFLLQSAEERNASFWSRTFLGKDSNYSFSFKLIGNLDKHEIGEIILRHLASKKNWWWNNDDIVSLDLVRNAINESVSISDMFGKLGWFAPEVV</sequence>